<dbReference type="Gene3D" id="3.20.20.450">
    <property type="entry name" value="EAL domain"/>
    <property type="match status" value="1"/>
</dbReference>
<dbReference type="InterPro" id="IPR001633">
    <property type="entry name" value="EAL_dom"/>
</dbReference>
<gene>
    <name evidence="2" type="ORF">SAMN04488071_2458</name>
</gene>
<protein>
    <submittedName>
        <fullName evidence="2">EAL domain, c-di-GMP-specific phosphodiesterase class I (Or its enzymatically inactive variant)</fullName>
    </submittedName>
</protein>
<dbReference type="STRING" id="637679.GCA_001550055_03623"/>
<dbReference type="SUPFAM" id="SSF141868">
    <property type="entry name" value="EAL domain-like"/>
    <property type="match status" value="1"/>
</dbReference>
<dbReference type="GO" id="GO:0071111">
    <property type="term" value="F:cyclic-guanylate-specific phosphodiesterase activity"/>
    <property type="evidence" value="ECO:0007669"/>
    <property type="project" value="InterPro"/>
</dbReference>
<dbReference type="InterPro" id="IPR035919">
    <property type="entry name" value="EAL_sf"/>
</dbReference>
<evidence type="ECO:0000313" key="2">
    <source>
        <dbReference type="EMBL" id="SDE24776.1"/>
    </source>
</evidence>
<dbReference type="Proteomes" id="UP000183685">
    <property type="component" value="Unassembled WGS sequence"/>
</dbReference>
<dbReference type="PROSITE" id="PS50883">
    <property type="entry name" value="EAL"/>
    <property type="match status" value="1"/>
</dbReference>
<dbReference type="PANTHER" id="PTHR33121">
    <property type="entry name" value="CYCLIC DI-GMP PHOSPHODIESTERASE PDEF"/>
    <property type="match status" value="1"/>
</dbReference>
<organism evidence="2 3">
    <name type="scientific">Kordiimonas lacus</name>
    <dbReference type="NCBI Taxonomy" id="637679"/>
    <lineage>
        <taxon>Bacteria</taxon>
        <taxon>Pseudomonadati</taxon>
        <taxon>Pseudomonadota</taxon>
        <taxon>Alphaproteobacteria</taxon>
        <taxon>Kordiimonadales</taxon>
        <taxon>Kordiimonadaceae</taxon>
        <taxon>Kordiimonas</taxon>
    </lineage>
</organism>
<dbReference type="PANTHER" id="PTHR33121:SF79">
    <property type="entry name" value="CYCLIC DI-GMP PHOSPHODIESTERASE PDED-RELATED"/>
    <property type="match status" value="1"/>
</dbReference>
<dbReference type="InterPro" id="IPR050706">
    <property type="entry name" value="Cyclic-di-GMP_PDE-like"/>
</dbReference>
<keyword evidence="3" id="KW-1185">Reference proteome</keyword>
<accession>A0A1G7BEH5</accession>
<reference evidence="2 3" key="1">
    <citation type="submission" date="2016-10" db="EMBL/GenBank/DDBJ databases">
        <authorList>
            <person name="de Groot N.N."/>
        </authorList>
    </citation>
    <scope>NUCLEOTIDE SEQUENCE [LARGE SCALE GENOMIC DNA]</scope>
    <source>
        <strain evidence="2 3">CGMCC 1.9109</strain>
    </source>
</reference>
<dbReference type="SMART" id="SM00052">
    <property type="entry name" value="EAL"/>
    <property type="match status" value="1"/>
</dbReference>
<feature type="domain" description="EAL" evidence="1">
    <location>
        <begin position="275"/>
        <end position="525"/>
    </location>
</feature>
<evidence type="ECO:0000313" key="3">
    <source>
        <dbReference type="Proteomes" id="UP000183685"/>
    </source>
</evidence>
<dbReference type="EMBL" id="FNAK01000005">
    <property type="protein sequence ID" value="SDE24776.1"/>
    <property type="molecule type" value="Genomic_DNA"/>
</dbReference>
<dbReference type="OrthoDB" id="7251575at2"/>
<evidence type="ECO:0000259" key="1">
    <source>
        <dbReference type="PROSITE" id="PS50883"/>
    </source>
</evidence>
<name>A0A1G7BEH5_9PROT</name>
<dbReference type="Pfam" id="PF00563">
    <property type="entry name" value="EAL"/>
    <property type="match status" value="1"/>
</dbReference>
<dbReference type="RefSeq" id="WP_068307581.1">
    <property type="nucleotide sequence ID" value="NZ_FNAK01000005.1"/>
</dbReference>
<sequence>MSKVPGRFLGYAFCVGDVLLELDLEFNIQNADGAIKNTLGAAVGGGKTNFLNLLTDKGRGIIESAAKMLTGANRLGPFTVSIGKEDGKKEDFAVFIAKLPTANDRIYAVLSKPYRVGVSKSKQAPVKVEDKKQQFFERLEGLFEGNPDAAENMLVTVLEASSGQGIDPDKQKVIEEYLKSFSVGGSHATMLADDKFAVVHDKTNEKAQKVDFAAQLKKVTGVELTSATIDAAESNLSEEDNLKALVFSLQSFARDTSGGAVADIKKNCSTLIGETTERVKAFRKVLEDGAFSLVFQPIVHLKKNTVHHFEALTRFELPPMIKSQWEMIRFAEDVGLIDEFDYAVVTRAIRKIRELLKKGGAPGIAVNLSGRSLSSSEFMLELVSLLRGNKDLKQYLSLEITESAKIHDLDALGACVREMRDIGFKVYLDDFGAGAAGFQYLKKLRVDALKIDGDYIRDAIHNKEDRAYLRSMVMLCRDLGIVTVGEWVETEEHAKLLREMGVDYGQGYFFGKPSPNFLTEPMKAG</sequence>
<proteinExistence type="predicted"/>
<dbReference type="AlphaFoldDB" id="A0A1G7BEH5"/>
<dbReference type="CDD" id="cd01948">
    <property type="entry name" value="EAL"/>
    <property type="match status" value="1"/>
</dbReference>